<name>A0A452IHD3_9SAUR</name>
<keyword evidence="3" id="KW-1185">Reference proteome</keyword>
<organism evidence="2 3">
    <name type="scientific">Gopherus agassizii</name>
    <name type="common">Agassiz's desert tortoise</name>
    <dbReference type="NCBI Taxonomy" id="38772"/>
    <lineage>
        <taxon>Eukaryota</taxon>
        <taxon>Metazoa</taxon>
        <taxon>Chordata</taxon>
        <taxon>Craniata</taxon>
        <taxon>Vertebrata</taxon>
        <taxon>Euteleostomi</taxon>
        <taxon>Archelosauria</taxon>
        <taxon>Testudinata</taxon>
        <taxon>Testudines</taxon>
        <taxon>Cryptodira</taxon>
        <taxon>Durocryptodira</taxon>
        <taxon>Testudinoidea</taxon>
        <taxon>Testudinidae</taxon>
        <taxon>Gopherus</taxon>
    </lineage>
</organism>
<dbReference type="Proteomes" id="UP000291020">
    <property type="component" value="Unassembled WGS sequence"/>
</dbReference>
<dbReference type="AlphaFoldDB" id="A0A452IHD3"/>
<evidence type="ECO:0000256" key="1">
    <source>
        <dbReference type="SAM" id="MobiDB-lite"/>
    </source>
</evidence>
<reference evidence="2" key="2">
    <citation type="submission" date="2025-08" db="UniProtKB">
        <authorList>
            <consortium name="Ensembl"/>
        </authorList>
    </citation>
    <scope>IDENTIFICATION</scope>
</reference>
<feature type="region of interest" description="Disordered" evidence="1">
    <location>
        <begin position="143"/>
        <end position="179"/>
    </location>
</feature>
<accession>A0A452IHD3</accession>
<dbReference type="Ensembl" id="ENSGAGT00000030897.1">
    <property type="protein sequence ID" value="ENSGAGP00000027195.1"/>
    <property type="gene ID" value="ENSGAGG00000019778.1"/>
</dbReference>
<evidence type="ECO:0000313" key="3">
    <source>
        <dbReference type="Proteomes" id="UP000291020"/>
    </source>
</evidence>
<feature type="compositionally biased region" description="Polar residues" evidence="1">
    <location>
        <begin position="159"/>
        <end position="173"/>
    </location>
</feature>
<reference evidence="2" key="3">
    <citation type="submission" date="2025-09" db="UniProtKB">
        <authorList>
            <consortium name="Ensembl"/>
        </authorList>
    </citation>
    <scope>IDENTIFICATION</scope>
</reference>
<sequence length="179" mass="20236">METGLGLHPGLKWECFLRYFIIFHSLCPVFHPEAGNVEILCRRPLLPGPDWLCGEQFQSIARGLRDTMFSGHWGSWEPSHRGCWLSRIPRGMLWNCSPQSQARLWGSSSPSEQTVFRARSSDVFTSWVSPWSIQHPLPLHALPTASLPRRGPGEARGSCTPTSQSDVTLSQPVKQRFIR</sequence>
<protein>
    <submittedName>
        <fullName evidence="2">Uncharacterized protein</fullName>
    </submittedName>
</protein>
<reference evidence="3" key="1">
    <citation type="journal article" date="2017" name="PLoS ONE">
        <title>The Agassiz's desert tortoise genome provides a resource for the conservation of a threatened species.</title>
        <authorList>
            <person name="Tollis M."/>
            <person name="DeNardo D.F."/>
            <person name="Cornelius J.A."/>
            <person name="Dolby G.A."/>
            <person name="Edwards T."/>
            <person name="Henen B.T."/>
            <person name="Karl A.E."/>
            <person name="Murphy R.W."/>
            <person name="Kusumi K."/>
        </authorList>
    </citation>
    <scope>NUCLEOTIDE SEQUENCE [LARGE SCALE GENOMIC DNA]</scope>
</reference>
<proteinExistence type="predicted"/>
<evidence type="ECO:0000313" key="2">
    <source>
        <dbReference type="Ensembl" id="ENSGAGP00000027195.1"/>
    </source>
</evidence>